<dbReference type="RefSeq" id="WP_109333690.1">
    <property type="nucleotide sequence ID" value="NZ_CP029358.1"/>
</dbReference>
<dbReference type="Proteomes" id="UP000245629">
    <property type="component" value="Plasmid unnamed3"/>
</dbReference>
<evidence type="ECO:0000256" key="3">
    <source>
        <dbReference type="ARBA" id="ARBA00022970"/>
    </source>
</evidence>
<dbReference type="PANTHER" id="PTHR30483:SF6">
    <property type="entry name" value="PERIPLASMIC BINDING PROTEIN OF ABC TRANSPORTER FOR NATURAL AMINO ACIDS"/>
    <property type="match status" value="1"/>
</dbReference>
<evidence type="ECO:0000256" key="2">
    <source>
        <dbReference type="ARBA" id="ARBA00022729"/>
    </source>
</evidence>
<dbReference type="PROSITE" id="PS51257">
    <property type="entry name" value="PROKAR_LIPOPROTEIN"/>
    <property type="match status" value="1"/>
</dbReference>
<dbReference type="Pfam" id="PF13458">
    <property type="entry name" value="Peripla_BP_6"/>
    <property type="match status" value="1"/>
</dbReference>
<dbReference type="InterPro" id="IPR051010">
    <property type="entry name" value="BCAA_transport"/>
</dbReference>
<dbReference type="SUPFAM" id="SSF53822">
    <property type="entry name" value="Periplasmic binding protein-like I"/>
    <property type="match status" value="1"/>
</dbReference>
<proteinExistence type="inferred from homology"/>
<dbReference type="KEGG" id="azz:DEW08_28285"/>
<evidence type="ECO:0000259" key="5">
    <source>
        <dbReference type="Pfam" id="PF13458"/>
    </source>
</evidence>
<feature type="chain" id="PRO_5015546380" evidence="4">
    <location>
        <begin position="32"/>
        <end position="405"/>
    </location>
</feature>
<feature type="signal peptide" evidence="4">
    <location>
        <begin position="1"/>
        <end position="31"/>
    </location>
</feature>
<comment type="similarity">
    <text evidence="1">Belongs to the leucine-binding protein family.</text>
</comment>
<dbReference type="InterPro" id="IPR028081">
    <property type="entry name" value="Leu-bd"/>
</dbReference>
<keyword evidence="3" id="KW-0813">Transport</keyword>
<dbReference type="AlphaFoldDB" id="A0A2S2CZP9"/>
<dbReference type="PANTHER" id="PTHR30483">
    <property type="entry name" value="LEUCINE-SPECIFIC-BINDING PROTEIN"/>
    <property type="match status" value="1"/>
</dbReference>
<sequence>MRGYLRGALLATAFGAAFGLACGAAGGAAWAATVKVGVVAPFSGPFAMVGKTFKEAIAVYQAEHGKEVAGTTVEFVFKDLDQANPAQSKALSQELVVKEKVGFLAGYFFTPDALAVAPLIDEANIPCVIFNAATSAITEKSPRYVRTSFTLWQNTVPLAEHMARQGIRKVVTAVSDYGPGIDGETAFKTTFEKAGGQVVDSIRMPLKSTDFAPFMQRIRDSGAEAIYAFLPAGPTTLAFVKAFNDNGLKDRGIKFFGPGDLTQEPDLPALGDAALGLTTTFNYSQAHDSEKNRRFLARHKELFGSSDTVTFTSVGAYDGVEVIYRMIEKAGGKVGPGKMDGAKAVESIKGLSWESPRGPVAIDPDSRHVTQTIYLRVVEKEGGRLINKEVAAFPNQPDYGYKAGK</sequence>
<reference evidence="7" key="1">
    <citation type="submission" date="2018-05" db="EMBL/GenBank/DDBJ databases">
        <title>Azospirillum thermophila sp. nov., a novel isolated from hot spring.</title>
        <authorList>
            <person name="Zhao Z."/>
        </authorList>
    </citation>
    <scope>NUCLEOTIDE SEQUENCE [LARGE SCALE GENOMIC DNA]</scope>
    <source>
        <strain evidence="7">CFH 70021</strain>
        <plasmid evidence="7">unnamed3</plasmid>
    </source>
</reference>
<keyword evidence="3" id="KW-0029">Amino-acid transport</keyword>
<dbReference type="Gene3D" id="3.40.50.2300">
    <property type="match status" value="2"/>
</dbReference>
<keyword evidence="6" id="KW-0614">Plasmid</keyword>
<accession>A0A2S2CZP9</accession>
<keyword evidence="7" id="KW-1185">Reference proteome</keyword>
<evidence type="ECO:0000256" key="1">
    <source>
        <dbReference type="ARBA" id="ARBA00010062"/>
    </source>
</evidence>
<geneLocation type="plasmid" evidence="6 7">
    <name>unnamed3</name>
</geneLocation>
<dbReference type="EMBL" id="CP029358">
    <property type="protein sequence ID" value="AWK89915.1"/>
    <property type="molecule type" value="Genomic_DNA"/>
</dbReference>
<dbReference type="InterPro" id="IPR028082">
    <property type="entry name" value="Peripla_BP_I"/>
</dbReference>
<dbReference type="OrthoDB" id="6083760at2"/>
<evidence type="ECO:0000313" key="6">
    <source>
        <dbReference type="EMBL" id="AWK89915.1"/>
    </source>
</evidence>
<name>A0A2S2CZP9_9PROT</name>
<dbReference type="GO" id="GO:0006865">
    <property type="term" value="P:amino acid transport"/>
    <property type="evidence" value="ECO:0007669"/>
    <property type="project" value="UniProtKB-KW"/>
</dbReference>
<gene>
    <name evidence="6" type="ORF">DEW08_28285</name>
</gene>
<dbReference type="CDD" id="cd20013">
    <property type="entry name" value="PBP1_RPA0985_benzoate-like"/>
    <property type="match status" value="1"/>
</dbReference>
<keyword evidence="2 4" id="KW-0732">Signal</keyword>
<evidence type="ECO:0000313" key="7">
    <source>
        <dbReference type="Proteomes" id="UP000245629"/>
    </source>
</evidence>
<evidence type="ECO:0000256" key="4">
    <source>
        <dbReference type="SAM" id="SignalP"/>
    </source>
</evidence>
<feature type="domain" description="Leucine-binding protein" evidence="5">
    <location>
        <begin position="33"/>
        <end position="381"/>
    </location>
</feature>
<organism evidence="6 7">
    <name type="scientific">Azospirillum thermophilum</name>
    <dbReference type="NCBI Taxonomy" id="2202148"/>
    <lineage>
        <taxon>Bacteria</taxon>
        <taxon>Pseudomonadati</taxon>
        <taxon>Pseudomonadota</taxon>
        <taxon>Alphaproteobacteria</taxon>
        <taxon>Rhodospirillales</taxon>
        <taxon>Azospirillaceae</taxon>
        <taxon>Azospirillum</taxon>
    </lineage>
</organism>
<protein>
    <submittedName>
        <fullName evidence="6">Branched-chain amino acid ABC transporter substrate-binding protein</fullName>
    </submittedName>
</protein>